<name>A0AAW6U7V1_9BACT</name>
<dbReference type="SFLD" id="SFLDS00029">
    <property type="entry name" value="Radical_SAM"/>
    <property type="match status" value="1"/>
</dbReference>
<dbReference type="RefSeq" id="WP_349246621.1">
    <property type="nucleotide sequence ID" value="NZ_JASCXX010000030.1"/>
</dbReference>
<comment type="cofactor">
    <cofactor evidence="1">
        <name>[4Fe-4S] cluster</name>
        <dbReference type="ChEBI" id="CHEBI:49883"/>
    </cofactor>
</comment>
<dbReference type="Proteomes" id="UP001431776">
    <property type="component" value="Unassembled WGS sequence"/>
</dbReference>
<dbReference type="PANTHER" id="PTHR43787:SF11">
    <property type="entry name" value="UPF0026 PROTEIN SLR1464"/>
    <property type="match status" value="1"/>
</dbReference>
<dbReference type="PROSITE" id="PS51918">
    <property type="entry name" value="RADICAL_SAM"/>
    <property type="match status" value="1"/>
</dbReference>
<dbReference type="CDD" id="cd01335">
    <property type="entry name" value="Radical_SAM"/>
    <property type="match status" value="1"/>
</dbReference>
<keyword evidence="9" id="KW-1185">Reference proteome</keyword>
<keyword evidence="4" id="KW-0479">Metal-binding</keyword>
<evidence type="ECO:0000256" key="5">
    <source>
        <dbReference type="ARBA" id="ARBA00023004"/>
    </source>
</evidence>
<sequence length="316" mass="34418">MSEPDANQVGYIYGPVPSRRLGRSLGIDVVPAKICTLDCVYCQIGRTTEKSTVRRPFFDVQEVLDELAGKLAGGVEADYITIGGSGEPTLNSQLGALIDGIRQITDIPVAIITNGTLLYRADVRADCAKADLVVPSLDAADAAAFDAVNRPASDISIEKLVSGLVRFRDEFDGQIWLEVFLIEGVNTAPEQIEALKRHIERIRPDRIQLNSAVRPAAEPGIEAIARQRLETIARQIGGKCEIVGAAPEARSDRHVQRTRADVLSMLKRRPCRIEDVCAGIGISRNEAVKHIAHLLDEKAIISEPQGGVTYYCTRPD</sequence>
<evidence type="ECO:0000256" key="3">
    <source>
        <dbReference type="ARBA" id="ARBA00022691"/>
    </source>
</evidence>
<dbReference type="InterPro" id="IPR036390">
    <property type="entry name" value="WH_DNA-bd_sf"/>
</dbReference>
<keyword evidence="3" id="KW-0949">S-adenosyl-L-methionine</keyword>
<gene>
    <name evidence="8" type="ORF">QJ522_19275</name>
</gene>
<dbReference type="GO" id="GO:0003824">
    <property type="term" value="F:catalytic activity"/>
    <property type="evidence" value="ECO:0007669"/>
    <property type="project" value="InterPro"/>
</dbReference>
<proteinExistence type="predicted"/>
<comment type="caution">
    <text evidence="8">The sequence shown here is derived from an EMBL/GenBank/DDBJ whole genome shotgun (WGS) entry which is preliminary data.</text>
</comment>
<dbReference type="InterPro" id="IPR040084">
    <property type="entry name" value="GTPase_Obg"/>
</dbReference>
<dbReference type="GO" id="GO:0051539">
    <property type="term" value="F:4 iron, 4 sulfur cluster binding"/>
    <property type="evidence" value="ECO:0007669"/>
    <property type="project" value="UniProtKB-KW"/>
</dbReference>
<evidence type="ECO:0000313" key="9">
    <source>
        <dbReference type="Proteomes" id="UP001431776"/>
    </source>
</evidence>
<dbReference type="Gene3D" id="3.20.20.70">
    <property type="entry name" value="Aldolase class I"/>
    <property type="match status" value="1"/>
</dbReference>
<dbReference type="InterPro" id="IPR007197">
    <property type="entry name" value="rSAM"/>
</dbReference>
<dbReference type="Pfam" id="PF04055">
    <property type="entry name" value="Radical_SAM"/>
    <property type="match status" value="1"/>
</dbReference>
<organism evidence="8 9">
    <name type="scientific">Anaerobaca lacustris</name>
    <dbReference type="NCBI Taxonomy" id="3044600"/>
    <lineage>
        <taxon>Bacteria</taxon>
        <taxon>Pseudomonadati</taxon>
        <taxon>Planctomycetota</taxon>
        <taxon>Phycisphaerae</taxon>
        <taxon>Sedimentisphaerales</taxon>
        <taxon>Anaerobacaceae</taxon>
        <taxon>Anaerobaca</taxon>
    </lineage>
</organism>
<dbReference type="GO" id="GO:0046872">
    <property type="term" value="F:metal ion binding"/>
    <property type="evidence" value="ECO:0007669"/>
    <property type="project" value="UniProtKB-KW"/>
</dbReference>
<dbReference type="EMBL" id="JASCXX010000030">
    <property type="protein sequence ID" value="MDI6451213.1"/>
    <property type="molecule type" value="Genomic_DNA"/>
</dbReference>
<dbReference type="SFLD" id="SFLDG01083">
    <property type="entry name" value="Uncharacterised_Radical_SAM_Su"/>
    <property type="match status" value="1"/>
</dbReference>
<evidence type="ECO:0000256" key="6">
    <source>
        <dbReference type="ARBA" id="ARBA00023014"/>
    </source>
</evidence>
<keyword evidence="5" id="KW-0408">Iron</keyword>
<dbReference type="SUPFAM" id="SSF102114">
    <property type="entry name" value="Radical SAM enzymes"/>
    <property type="match status" value="1"/>
</dbReference>
<evidence type="ECO:0000256" key="1">
    <source>
        <dbReference type="ARBA" id="ARBA00001966"/>
    </source>
</evidence>
<dbReference type="InterPro" id="IPR058240">
    <property type="entry name" value="rSAM_sf"/>
</dbReference>
<dbReference type="Gene3D" id="1.10.10.10">
    <property type="entry name" value="Winged helix-like DNA-binding domain superfamily/Winged helix DNA-binding domain"/>
    <property type="match status" value="1"/>
</dbReference>
<evidence type="ECO:0000256" key="2">
    <source>
        <dbReference type="ARBA" id="ARBA00022485"/>
    </source>
</evidence>
<evidence type="ECO:0000259" key="7">
    <source>
        <dbReference type="PROSITE" id="PS51918"/>
    </source>
</evidence>
<evidence type="ECO:0000313" key="8">
    <source>
        <dbReference type="EMBL" id="MDI6451213.1"/>
    </source>
</evidence>
<dbReference type="InterPro" id="IPR036388">
    <property type="entry name" value="WH-like_DNA-bd_sf"/>
</dbReference>
<evidence type="ECO:0000256" key="4">
    <source>
        <dbReference type="ARBA" id="ARBA00022723"/>
    </source>
</evidence>
<dbReference type="PANTHER" id="PTHR43787">
    <property type="entry name" value="FEMO COFACTOR BIOSYNTHESIS PROTEIN NIFB-RELATED"/>
    <property type="match status" value="1"/>
</dbReference>
<accession>A0AAW6U7V1</accession>
<feature type="domain" description="Radical SAM core" evidence="7">
    <location>
        <begin position="17"/>
        <end position="241"/>
    </location>
</feature>
<dbReference type="InterPro" id="IPR013785">
    <property type="entry name" value="Aldolase_TIM"/>
</dbReference>
<keyword evidence="2" id="KW-0004">4Fe-4S</keyword>
<dbReference type="AlphaFoldDB" id="A0AAW6U7V1"/>
<dbReference type="SUPFAM" id="SSF46785">
    <property type="entry name" value="Winged helix' DNA-binding domain"/>
    <property type="match status" value="1"/>
</dbReference>
<keyword evidence="6" id="KW-0411">Iron-sulfur</keyword>
<reference evidence="8" key="1">
    <citation type="submission" date="2023-05" db="EMBL/GenBank/DDBJ databases">
        <title>Anaerotaeda fermentans gen. nov., sp. nov., a novel anaerobic planctomycete of the new family within the order Sedimentisphaerales isolated from Taman Peninsula, Russia.</title>
        <authorList>
            <person name="Khomyakova M.A."/>
            <person name="Merkel A.Y."/>
            <person name="Slobodkin A.I."/>
        </authorList>
    </citation>
    <scope>NUCLEOTIDE SEQUENCE</scope>
    <source>
        <strain evidence="8">M17dextr</strain>
    </source>
</reference>
<protein>
    <submittedName>
        <fullName evidence="8">Radical SAM protein</fullName>
    </submittedName>
</protein>